<dbReference type="CDD" id="cd07136">
    <property type="entry name" value="ALDH_YwdH-P39616"/>
    <property type="match status" value="1"/>
</dbReference>
<name>A0ABS8GRL7_9FLAO</name>
<feature type="domain" description="Aldehyde dehydrogenase" evidence="6">
    <location>
        <begin position="30"/>
        <end position="444"/>
    </location>
</feature>
<feature type="active site" evidence="4">
    <location>
        <position position="218"/>
    </location>
</feature>
<evidence type="ECO:0000313" key="8">
    <source>
        <dbReference type="Proteomes" id="UP001197770"/>
    </source>
</evidence>
<dbReference type="EMBL" id="JAJGMW010000008">
    <property type="protein sequence ID" value="MCC4212610.1"/>
    <property type="molecule type" value="Genomic_DNA"/>
</dbReference>
<dbReference type="InterPro" id="IPR015590">
    <property type="entry name" value="Aldehyde_DH_dom"/>
</dbReference>
<evidence type="ECO:0000256" key="5">
    <source>
        <dbReference type="RuleBase" id="RU003345"/>
    </source>
</evidence>
<dbReference type="InterPro" id="IPR016163">
    <property type="entry name" value="Ald_DH_C"/>
</dbReference>
<evidence type="ECO:0000256" key="1">
    <source>
        <dbReference type="ARBA" id="ARBA00009986"/>
    </source>
</evidence>
<dbReference type="Proteomes" id="UP001197770">
    <property type="component" value="Unassembled WGS sequence"/>
</dbReference>
<dbReference type="PROSITE" id="PS00687">
    <property type="entry name" value="ALDEHYDE_DEHYDR_GLU"/>
    <property type="match status" value="1"/>
</dbReference>
<evidence type="ECO:0000313" key="7">
    <source>
        <dbReference type="EMBL" id="MCC4212610.1"/>
    </source>
</evidence>
<organism evidence="7 8">
    <name type="scientific">Leeuwenhoekiella parthenopeia</name>
    <dbReference type="NCBI Taxonomy" id="2890320"/>
    <lineage>
        <taxon>Bacteria</taxon>
        <taxon>Pseudomonadati</taxon>
        <taxon>Bacteroidota</taxon>
        <taxon>Flavobacteriia</taxon>
        <taxon>Flavobacteriales</taxon>
        <taxon>Flavobacteriaceae</taxon>
        <taxon>Leeuwenhoekiella</taxon>
    </lineage>
</organism>
<dbReference type="Gene3D" id="3.40.605.10">
    <property type="entry name" value="Aldehyde Dehydrogenase, Chain A, domain 1"/>
    <property type="match status" value="1"/>
</dbReference>
<comment type="similarity">
    <text evidence="1 3 5">Belongs to the aldehyde dehydrogenase family.</text>
</comment>
<dbReference type="RefSeq" id="WP_228229688.1">
    <property type="nucleotide sequence ID" value="NZ_JAJGMW010000008.1"/>
</dbReference>
<evidence type="ECO:0000256" key="2">
    <source>
        <dbReference type="ARBA" id="ARBA00023002"/>
    </source>
</evidence>
<evidence type="ECO:0000259" key="6">
    <source>
        <dbReference type="Pfam" id="PF00171"/>
    </source>
</evidence>
<dbReference type="InterPro" id="IPR029510">
    <property type="entry name" value="Ald_DH_CS_GLU"/>
</dbReference>
<dbReference type="PIRSF" id="PIRSF036492">
    <property type="entry name" value="ALDH"/>
    <property type="match status" value="1"/>
</dbReference>
<dbReference type="InterPro" id="IPR016161">
    <property type="entry name" value="Ald_DH/histidinol_DH"/>
</dbReference>
<dbReference type="PANTHER" id="PTHR43570">
    <property type="entry name" value="ALDEHYDE DEHYDROGENASE"/>
    <property type="match status" value="1"/>
</dbReference>
<dbReference type="PANTHER" id="PTHR43570:SF16">
    <property type="entry name" value="ALDEHYDE DEHYDROGENASE TYPE III, ISOFORM Q"/>
    <property type="match status" value="1"/>
</dbReference>
<evidence type="ECO:0000256" key="4">
    <source>
        <dbReference type="PROSITE-ProRule" id="PRU10007"/>
    </source>
</evidence>
<protein>
    <recommendedName>
        <fullName evidence="3">Aldehyde dehydrogenase</fullName>
    </recommendedName>
</protein>
<dbReference type="SUPFAM" id="SSF53720">
    <property type="entry name" value="ALDH-like"/>
    <property type="match status" value="1"/>
</dbReference>
<dbReference type="Pfam" id="PF00171">
    <property type="entry name" value="Aldedh"/>
    <property type="match status" value="1"/>
</dbReference>
<proteinExistence type="inferred from homology"/>
<accession>A0ABS8GRL7</accession>
<comment type="caution">
    <text evidence="7">The sequence shown here is derived from an EMBL/GenBank/DDBJ whole genome shotgun (WGS) entry which is preliminary data.</text>
</comment>
<reference evidence="7 8" key="1">
    <citation type="submission" date="2021-11" db="EMBL/GenBank/DDBJ databases">
        <title>Seasonal and diel survey of microbial diversity of the Tyrrhenian coast.</title>
        <authorList>
            <person name="Gattoni G."/>
            <person name="Corral P."/>
        </authorList>
    </citation>
    <scope>NUCLEOTIDE SEQUENCE [LARGE SCALE GENOMIC DNA]</scope>
    <source>
        <strain evidence="7 8">Mr9</strain>
    </source>
</reference>
<keyword evidence="8" id="KW-1185">Reference proteome</keyword>
<keyword evidence="2 3" id="KW-0560">Oxidoreductase</keyword>
<sequence>MTTSFQNSPNDLQAISARQKLFFNKGLTRDVHYRILHLKRLKDVLLRYEEEICDALHRDFRKPAYETELSEFLIVLLELKSLIKNCKSWAKPRYVLPSLVNFPSLSKIYKEPFGNVLIIAPWNYPFQLVMAPLMSAIAAGNTAVVKPSELTPNTASVLEKIITEVFEPGYVDVVQGDAGVAKALLNLKWDYLFFTGSSRVGKIVYEAAAKHLTPVTLELGGKNPCIVDETAPLELTAKRIVWGKIVNAGQTCIAPDYLLVSENSKDQLLAALKTELQRALGPAPKESPDYARIINQSNFERLKGLIEDQQVVYGGDADASENYLAPTILDMGVLDPNIPLSELPEVLQQEIFGPILPVLSYKTHQDIQDWIEKYDKPLAVYLFSKNKALKNKVLNELSFGGGVINDVVSQFLNPRLPFGGVGKSGLGAYHGRHSFDTFSHQKSIVYKATWLDLNIRYAPYSKKLKFLKRFKKYF</sequence>
<dbReference type="Gene3D" id="3.40.309.10">
    <property type="entry name" value="Aldehyde Dehydrogenase, Chain A, domain 2"/>
    <property type="match status" value="1"/>
</dbReference>
<evidence type="ECO:0000256" key="3">
    <source>
        <dbReference type="PIRNR" id="PIRNR036492"/>
    </source>
</evidence>
<dbReference type="InterPro" id="IPR016162">
    <property type="entry name" value="Ald_DH_N"/>
</dbReference>
<dbReference type="InterPro" id="IPR012394">
    <property type="entry name" value="Aldehyde_DH_NAD(P)"/>
</dbReference>
<gene>
    <name evidence="7" type="ORF">LLW17_07770</name>
</gene>